<evidence type="ECO:0000256" key="7">
    <source>
        <dbReference type="PROSITE-ProRule" id="PRU00284"/>
    </source>
</evidence>
<evidence type="ECO:0000256" key="6">
    <source>
        <dbReference type="ARBA" id="ARBA00029447"/>
    </source>
</evidence>
<dbReference type="RefSeq" id="WP_104739672.1">
    <property type="nucleotide sequence ID" value="NZ_BMHR01000021.1"/>
</dbReference>
<dbReference type="InterPro" id="IPR004089">
    <property type="entry name" value="MCPsignal_dom"/>
</dbReference>
<dbReference type="GO" id="GO:0006935">
    <property type="term" value="P:chemotaxis"/>
    <property type="evidence" value="ECO:0007669"/>
    <property type="project" value="UniProtKB-ARBA"/>
</dbReference>
<protein>
    <submittedName>
        <fullName evidence="11">Chemotaxis protein</fullName>
    </submittedName>
</protein>
<evidence type="ECO:0000259" key="9">
    <source>
        <dbReference type="PROSITE" id="PS50111"/>
    </source>
</evidence>
<comment type="subcellular location">
    <subcellularLocation>
        <location evidence="1">Membrane</location>
        <topology evidence="1">Multi-pass membrane protein</topology>
    </subcellularLocation>
</comment>
<keyword evidence="4 8" id="KW-0472">Membrane</keyword>
<dbReference type="PANTHER" id="PTHR32089:SF119">
    <property type="entry name" value="METHYL-ACCEPTING CHEMOTAXIS PROTEIN CTPL"/>
    <property type="match status" value="1"/>
</dbReference>
<evidence type="ECO:0000256" key="1">
    <source>
        <dbReference type="ARBA" id="ARBA00004141"/>
    </source>
</evidence>
<dbReference type="Gene3D" id="1.10.287.950">
    <property type="entry name" value="Methyl-accepting chemotaxis protein"/>
    <property type="match status" value="1"/>
</dbReference>
<evidence type="ECO:0000256" key="4">
    <source>
        <dbReference type="ARBA" id="ARBA00023136"/>
    </source>
</evidence>
<dbReference type="CDD" id="cd11386">
    <property type="entry name" value="MCP_signal"/>
    <property type="match status" value="1"/>
</dbReference>
<dbReference type="OrthoDB" id="2489132at2"/>
<reference evidence="11 12" key="1">
    <citation type="submission" date="2018-01" db="EMBL/GenBank/DDBJ databases">
        <title>Draft genome of the type strain Pseudomonas oceani DSM 100277 isolated from the deep water in Okinawa trough, northwestern Pacific Ocean.</title>
        <authorList>
            <person name="Gomila M."/>
            <person name="Mulet M."/>
            <person name="Garcia-Valdes E."/>
            <person name="Lalucat J."/>
        </authorList>
    </citation>
    <scope>NUCLEOTIDE SEQUENCE [LARGE SCALE GENOMIC DNA]</scope>
    <source>
        <strain evidence="11 12">DSM 100277</strain>
    </source>
</reference>
<evidence type="ECO:0000313" key="12">
    <source>
        <dbReference type="Proteomes" id="UP000243451"/>
    </source>
</evidence>
<dbReference type="SUPFAM" id="SSF58104">
    <property type="entry name" value="Methyl-accepting chemotaxis protein (MCP) signaling domain"/>
    <property type="match status" value="1"/>
</dbReference>
<comment type="caution">
    <text evidence="11">The sequence shown here is derived from an EMBL/GenBank/DDBJ whole genome shotgun (WGS) entry which is preliminary data.</text>
</comment>
<keyword evidence="5 7" id="KW-0807">Transducer</keyword>
<comment type="similarity">
    <text evidence="6">Belongs to the methyl-accepting chemotaxis (MCP) protein family.</text>
</comment>
<keyword evidence="3 8" id="KW-1133">Transmembrane helix</keyword>
<evidence type="ECO:0000256" key="5">
    <source>
        <dbReference type="ARBA" id="ARBA00023224"/>
    </source>
</evidence>
<dbReference type="Pfam" id="PF08376">
    <property type="entry name" value="NIT"/>
    <property type="match status" value="1"/>
</dbReference>
<feature type="domain" description="HAMP" evidence="10">
    <location>
        <begin position="323"/>
        <end position="375"/>
    </location>
</feature>
<proteinExistence type="inferred from homology"/>
<dbReference type="AlphaFoldDB" id="A0A2P4ER24"/>
<dbReference type="Pfam" id="PF00015">
    <property type="entry name" value="MCPsignal"/>
    <property type="match status" value="1"/>
</dbReference>
<feature type="domain" description="Methyl-accepting transducer" evidence="9">
    <location>
        <begin position="380"/>
        <end position="616"/>
    </location>
</feature>
<keyword evidence="12" id="KW-1185">Reference proteome</keyword>
<dbReference type="PANTHER" id="PTHR32089">
    <property type="entry name" value="METHYL-ACCEPTING CHEMOTAXIS PROTEIN MCPB"/>
    <property type="match status" value="1"/>
</dbReference>
<evidence type="ECO:0000256" key="2">
    <source>
        <dbReference type="ARBA" id="ARBA00022692"/>
    </source>
</evidence>
<dbReference type="InterPro" id="IPR013587">
    <property type="entry name" value="Nitrate/nitrite_sensing"/>
</dbReference>
<dbReference type="PROSITE" id="PS50885">
    <property type="entry name" value="HAMP"/>
    <property type="match status" value="1"/>
</dbReference>
<evidence type="ECO:0000313" key="11">
    <source>
        <dbReference type="EMBL" id="POB01077.1"/>
    </source>
</evidence>
<evidence type="ECO:0000259" key="10">
    <source>
        <dbReference type="PROSITE" id="PS50885"/>
    </source>
</evidence>
<dbReference type="Proteomes" id="UP000243451">
    <property type="component" value="Unassembled WGS sequence"/>
</dbReference>
<dbReference type="EMBL" id="PPSK01000024">
    <property type="protein sequence ID" value="POB01077.1"/>
    <property type="molecule type" value="Genomic_DNA"/>
</dbReference>
<feature type="transmembrane region" description="Helical" evidence="8">
    <location>
        <begin position="300"/>
        <end position="322"/>
    </location>
</feature>
<dbReference type="InterPro" id="IPR003660">
    <property type="entry name" value="HAMP_dom"/>
</dbReference>
<organism evidence="11 12">
    <name type="scientific">Halopseudomonas oceani</name>
    <dbReference type="NCBI Taxonomy" id="1708783"/>
    <lineage>
        <taxon>Bacteria</taxon>
        <taxon>Pseudomonadati</taxon>
        <taxon>Pseudomonadota</taxon>
        <taxon>Gammaproteobacteria</taxon>
        <taxon>Pseudomonadales</taxon>
        <taxon>Pseudomonadaceae</taxon>
        <taxon>Halopseudomonas</taxon>
    </lineage>
</organism>
<evidence type="ECO:0000256" key="3">
    <source>
        <dbReference type="ARBA" id="ARBA00022989"/>
    </source>
</evidence>
<gene>
    <name evidence="11" type="ORF">C1949_17305</name>
</gene>
<accession>A0A2P4ER24</accession>
<keyword evidence="2 8" id="KW-0812">Transmembrane</keyword>
<dbReference type="SMART" id="SM00283">
    <property type="entry name" value="MA"/>
    <property type="match status" value="1"/>
</dbReference>
<sequence length="653" mass="70835">MLRNIPLRTKLLLILVLPVLGFLAFSSIYASDKYQTLREMSLATKASAEALEISQVITTLQRERGASGVFISSRGAAMRDELGAFRDDSDEAIRQMRSRVNQQTPLMTETLRALETLPGLRDQVNALSLNGRESGARYTATINLLIDYTQALEANINDPELLRLLSGLNEFVEMKERAGRERALLGMAFAQNSFDVELLTRFSKNLGEFGVYLDAFKRRAPAELKTELEEIMQLPVSQQVASRQRLAVETPIGEALGMKPQDWFKLSTERIDLMGRIEEELGQQVNQLAVQDHKAALRNVWLAVAALLVVIIAVASLTYLIIRNINSGVSDLNDTLIALAGRALTAQSRYQGSDEFGKIAANLNNVVQHIRDVIQDIGSAATQVATAAEQSSSVAMQTSQNVAQQRQGTDQVATAINQMSATVRDVACSTTEAAEMSRQVNDTTAQGKAEIVNTVRLVQGLSSQAAETAQLIQELKKESDAISSVIDVIRGVAEQTNLLALNAAIEAARAGDQGRGFAVVADEVRQLAQKTQESTVSIQHMISNLQSGSDRAANSMRETLSKAESGASNVVKAGDLLETIAEGIASISDRNIQVASAAEEQSLVSEEINRNVNDINDLVIQVSAGAEQTASTSRELARLAAQQQQLVSRFKIA</sequence>
<name>A0A2P4ER24_9GAMM</name>
<dbReference type="GO" id="GO:0007165">
    <property type="term" value="P:signal transduction"/>
    <property type="evidence" value="ECO:0007669"/>
    <property type="project" value="UniProtKB-KW"/>
</dbReference>
<dbReference type="FunFam" id="1.10.287.950:FF:000001">
    <property type="entry name" value="Methyl-accepting chemotaxis sensory transducer"/>
    <property type="match status" value="1"/>
</dbReference>
<dbReference type="PROSITE" id="PS50111">
    <property type="entry name" value="CHEMOTAXIS_TRANSDUC_2"/>
    <property type="match status" value="1"/>
</dbReference>
<evidence type="ECO:0000256" key="8">
    <source>
        <dbReference type="SAM" id="Phobius"/>
    </source>
</evidence>
<dbReference type="GO" id="GO:0016020">
    <property type="term" value="C:membrane"/>
    <property type="evidence" value="ECO:0007669"/>
    <property type="project" value="UniProtKB-SubCell"/>
</dbReference>